<feature type="signal peptide" evidence="1">
    <location>
        <begin position="1"/>
        <end position="28"/>
    </location>
</feature>
<proteinExistence type="predicted"/>
<dbReference type="AlphaFoldDB" id="A0A653E8E1"/>
<evidence type="ECO:0000259" key="2">
    <source>
        <dbReference type="Pfam" id="PF13372"/>
    </source>
</evidence>
<dbReference type="Pfam" id="PF13372">
    <property type="entry name" value="Alginate_exp"/>
    <property type="match status" value="1"/>
</dbReference>
<sequence>MNNPYKTLAGAATALCCLAIFALNNVHAAERSLPAAANIPWADDPSYLADPQLRNSDFLGALRYIPLSADPQDYFSLGGELRYQYLDYEHSLLGTRGADKGNSMLQQRIRLSGDLHLGSAFRLFVELGDNREFGADVPTRYNNDRTDVQQMFVDLSAPVNQLGTAVLRAGRFVMPLGSGRLMGLREGANVRYTYDGVKASLLLKPGTRIDAFAVHPTDIDPDEFDNQPDRTKDHSGVYATNIASPFEDGKLDLYLYSSGRDLAVYNNAVGKERRNSFGSRLYGGIDAWDYDLEAVWQSGSTAGQKIRAWGLMSDAGYRFTDLPLTPRLGVRANAFSGDKDSSDSTLNTFAPISAAPALLFTDANWFAAMNLINVGPQLTLDWTPKLTTTLQVEYLARQSTDDGIYFHPTLAPYAANQGDARHVATNTNLYLDWQVNRFAKVHVGYTHVQAGQALKDINGVNSDYLGIYTQFLF</sequence>
<evidence type="ECO:0000313" key="3">
    <source>
        <dbReference type="EMBL" id="VEV98286.1"/>
    </source>
</evidence>
<feature type="domain" description="Alginate export" evidence="2">
    <location>
        <begin position="74"/>
        <end position="466"/>
    </location>
</feature>
<organism evidence="3">
    <name type="scientific">Pseudomonas marincola</name>
    <dbReference type="NCBI Taxonomy" id="437900"/>
    <lineage>
        <taxon>Bacteria</taxon>
        <taxon>Pseudomonadati</taxon>
        <taxon>Pseudomonadota</taxon>
        <taxon>Gammaproteobacteria</taxon>
        <taxon>Pseudomonadales</taxon>
        <taxon>Pseudomonadaceae</taxon>
        <taxon>Pseudomonas</taxon>
    </lineage>
</organism>
<dbReference type="InterPro" id="IPR025388">
    <property type="entry name" value="Alginate_export_dom"/>
</dbReference>
<evidence type="ECO:0000256" key="1">
    <source>
        <dbReference type="SAM" id="SignalP"/>
    </source>
</evidence>
<dbReference type="EMBL" id="LR215729">
    <property type="protein sequence ID" value="VEV98286.1"/>
    <property type="molecule type" value="Genomic_DNA"/>
</dbReference>
<dbReference type="RefSeq" id="WP_150548830.1">
    <property type="nucleotide sequence ID" value="NZ_LR215729.2"/>
</dbReference>
<name>A0A653E8E1_9PSED</name>
<feature type="chain" id="PRO_5024860710" description="Alginate export domain-containing protein" evidence="1">
    <location>
        <begin position="29"/>
        <end position="473"/>
    </location>
</feature>
<reference evidence="3" key="1">
    <citation type="submission" date="2019-02" db="EMBL/GenBank/DDBJ databases">
        <authorList>
            <consortium name="Genoscope - CEA"/>
            <person name="William W."/>
        </authorList>
    </citation>
    <scope>NUCLEOTIDE SEQUENCE [LARGE SCALE GENOMIC DNA]</scope>
    <source>
        <strain evidence="3">YSy11</strain>
    </source>
</reference>
<protein>
    <recommendedName>
        <fullName evidence="2">Alginate export domain-containing protein</fullName>
    </recommendedName>
</protein>
<accession>A0A653E8E1</accession>
<dbReference type="SUPFAM" id="SSF56935">
    <property type="entry name" value="Porins"/>
    <property type="match status" value="1"/>
</dbReference>
<gene>
    <name evidence="3" type="ORF">PMYSY11_3242</name>
</gene>
<keyword evidence="1" id="KW-0732">Signal</keyword>